<dbReference type="EMBL" id="BJMM01000006">
    <property type="protein sequence ID" value="GEB49104.1"/>
    <property type="molecule type" value="Genomic_DNA"/>
</dbReference>
<dbReference type="AlphaFoldDB" id="A0A4Y3QUM7"/>
<sequence length="64" mass="6399">MRTFLLSVAMTAIAAPALSLFHGAAEQPAHPRAAAPHTLTVSADTAHTAAPGTTSSGDDDTGWG</sequence>
<evidence type="ECO:0000313" key="2">
    <source>
        <dbReference type="EMBL" id="GEB49104.1"/>
    </source>
</evidence>
<protein>
    <submittedName>
        <fullName evidence="2">Uncharacterized protein</fullName>
    </submittedName>
</protein>
<name>A0A4Y3QUM7_STRCI</name>
<gene>
    <name evidence="2" type="ORF">SCA03_16550</name>
</gene>
<evidence type="ECO:0000313" key="3">
    <source>
        <dbReference type="Proteomes" id="UP000319210"/>
    </source>
</evidence>
<reference evidence="2 3" key="1">
    <citation type="submission" date="2019-06" db="EMBL/GenBank/DDBJ databases">
        <title>Whole genome shotgun sequence of Streptomyces cacaoi subsp. cacaoi NBRC 12748.</title>
        <authorList>
            <person name="Hosoyama A."/>
            <person name="Uohara A."/>
            <person name="Ohji S."/>
            <person name="Ichikawa N."/>
        </authorList>
    </citation>
    <scope>NUCLEOTIDE SEQUENCE [LARGE SCALE GENOMIC DNA]</scope>
    <source>
        <strain evidence="2 3">NBRC 12748</strain>
    </source>
</reference>
<dbReference type="RefSeq" id="WP_030883968.1">
    <property type="nucleotide sequence ID" value="NZ_BJMM01000006.1"/>
</dbReference>
<dbReference type="Proteomes" id="UP000319210">
    <property type="component" value="Unassembled WGS sequence"/>
</dbReference>
<feature type="region of interest" description="Disordered" evidence="1">
    <location>
        <begin position="26"/>
        <end position="64"/>
    </location>
</feature>
<keyword evidence="3" id="KW-1185">Reference proteome</keyword>
<feature type="compositionally biased region" description="Polar residues" evidence="1">
    <location>
        <begin position="39"/>
        <end position="56"/>
    </location>
</feature>
<evidence type="ECO:0000256" key="1">
    <source>
        <dbReference type="SAM" id="MobiDB-lite"/>
    </source>
</evidence>
<accession>A0A4Y3QUM7</accession>
<comment type="caution">
    <text evidence="2">The sequence shown here is derived from an EMBL/GenBank/DDBJ whole genome shotgun (WGS) entry which is preliminary data.</text>
</comment>
<proteinExistence type="predicted"/>
<feature type="compositionally biased region" description="Low complexity" evidence="1">
    <location>
        <begin position="26"/>
        <end position="36"/>
    </location>
</feature>
<organism evidence="2 3">
    <name type="scientific">Streptomyces cacaoi</name>
    <dbReference type="NCBI Taxonomy" id="1898"/>
    <lineage>
        <taxon>Bacteria</taxon>
        <taxon>Bacillati</taxon>
        <taxon>Actinomycetota</taxon>
        <taxon>Actinomycetes</taxon>
        <taxon>Kitasatosporales</taxon>
        <taxon>Streptomycetaceae</taxon>
        <taxon>Streptomyces</taxon>
    </lineage>
</organism>